<accession>A0A238XMD7</accession>
<evidence type="ECO:0000313" key="3">
    <source>
        <dbReference type="Proteomes" id="UP000198417"/>
    </source>
</evidence>
<proteinExistence type="predicted"/>
<organism evidence="2 3">
    <name type="scientific">Puniceibacterium sediminis</name>
    <dbReference type="NCBI Taxonomy" id="1608407"/>
    <lineage>
        <taxon>Bacteria</taxon>
        <taxon>Pseudomonadati</taxon>
        <taxon>Pseudomonadota</taxon>
        <taxon>Alphaproteobacteria</taxon>
        <taxon>Rhodobacterales</taxon>
        <taxon>Paracoccaceae</taxon>
        <taxon>Puniceibacterium</taxon>
    </lineage>
</organism>
<dbReference type="OrthoDB" id="7872710at2"/>
<dbReference type="AlphaFoldDB" id="A0A238XMD7"/>
<name>A0A238XMD7_9RHOB</name>
<protein>
    <submittedName>
        <fullName evidence="2">Uncharacterized protein</fullName>
    </submittedName>
</protein>
<dbReference type="Proteomes" id="UP000198417">
    <property type="component" value="Unassembled WGS sequence"/>
</dbReference>
<reference evidence="2 3" key="1">
    <citation type="submission" date="2017-06" db="EMBL/GenBank/DDBJ databases">
        <authorList>
            <person name="Kim H.J."/>
            <person name="Triplett B.A."/>
        </authorList>
    </citation>
    <scope>NUCLEOTIDE SEQUENCE [LARGE SCALE GENOMIC DNA]</scope>
    <source>
        <strain evidence="2 3">DSM 29052</strain>
    </source>
</reference>
<sequence>MTKQTLKRRIDALENDISEVDADTRKDMISRLERMVLTLGFNGSVPRSTVGRHRQQSQEEAEDFFDNMPI</sequence>
<dbReference type="RefSeq" id="WP_089271270.1">
    <property type="nucleotide sequence ID" value="NZ_FZNN01000012.1"/>
</dbReference>
<keyword evidence="3" id="KW-1185">Reference proteome</keyword>
<dbReference type="EMBL" id="FZNN01000012">
    <property type="protein sequence ID" value="SNR59731.1"/>
    <property type="molecule type" value="Genomic_DNA"/>
</dbReference>
<feature type="region of interest" description="Disordered" evidence="1">
    <location>
        <begin position="45"/>
        <end position="70"/>
    </location>
</feature>
<evidence type="ECO:0000313" key="2">
    <source>
        <dbReference type="EMBL" id="SNR59731.1"/>
    </source>
</evidence>
<gene>
    <name evidence="2" type="ORF">SAMN06265370_11219</name>
</gene>
<feature type="compositionally biased region" description="Acidic residues" evidence="1">
    <location>
        <begin position="59"/>
        <end position="70"/>
    </location>
</feature>
<evidence type="ECO:0000256" key="1">
    <source>
        <dbReference type="SAM" id="MobiDB-lite"/>
    </source>
</evidence>